<organism evidence="2 3">
    <name type="scientific">Knipowitschia caucasica</name>
    <name type="common">Caucasian dwarf goby</name>
    <name type="synonym">Pomatoschistus caucasicus</name>
    <dbReference type="NCBI Taxonomy" id="637954"/>
    <lineage>
        <taxon>Eukaryota</taxon>
        <taxon>Metazoa</taxon>
        <taxon>Chordata</taxon>
        <taxon>Craniata</taxon>
        <taxon>Vertebrata</taxon>
        <taxon>Euteleostomi</taxon>
        <taxon>Actinopterygii</taxon>
        <taxon>Neopterygii</taxon>
        <taxon>Teleostei</taxon>
        <taxon>Neoteleostei</taxon>
        <taxon>Acanthomorphata</taxon>
        <taxon>Gobiaria</taxon>
        <taxon>Gobiiformes</taxon>
        <taxon>Gobioidei</taxon>
        <taxon>Gobiidae</taxon>
        <taxon>Gobiinae</taxon>
        <taxon>Knipowitschia</taxon>
    </lineage>
</organism>
<sequence length="135" mass="14732">MCIPVPGDEDTRSFRFALCEAAHEHLTPISGTPRKWNLVLTHVPWRGSPKAHAPHIFKEKFEELPSIASPLIPPSLPLLARAPELLAGERERSPPPAPGACLRHSHTAGCTGRGDEQKTDAVLGPRPDVAETWTE</sequence>
<dbReference type="AlphaFoldDB" id="A0AAV2LY66"/>
<protein>
    <submittedName>
        <fullName evidence="2">Uncharacterized protein</fullName>
    </submittedName>
</protein>
<evidence type="ECO:0000313" key="3">
    <source>
        <dbReference type="Proteomes" id="UP001497482"/>
    </source>
</evidence>
<proteinExistence type="predicted"/>
<feature type="region of interest" description="Disordered" evidence="1">
    <location>
        <begin position="89"/>
        <end position="135"/>
    </location>
</feature>
<dbReference type="EMBL" id="OZ035827">
    <property type="protein sequence ID" value="CAL1606019.1"/>
    <property type="molecule type" value="Genomic_DNA"/>
</dbReference>
<name>A0AAV2LY66_KNICA</name>
<keyword evidence="3" id="KW-1185">Reference proteome</keyword>
<accession>A0AAV2LY66</accession>
<evidence type="ECO:0000313" key="2">
    <source>
        <dbReference type="EMBL" id="CAL1606019.1"/>
    </source>
</evidence>
<gene>
    <name evidence="2" type="ORF">KC01_LOCUS33289</name>
</gene>
<evidence type="ECO:0000256" key="1">
    <source>
        <dbReference type="SAM" id="MobiDB-lite"/>
    </source>
</evidence>
<reference evidence="2 3" key="1">
    <citation type="submission" date="2024-04" db="EMBL/GenBank/DDBJ databases">
        <authorList>
            <person name="Waldvogel A.-M."/>
            <person name="Schoenle A."/>
        </authorList>
    </citation>
    <scope>NUCLEOTIDE SEQUENCE [LARGE SCALE GENOMIC DNA]</scope>
</reference>
<dbReference type="Proteomes" id="UP001497482">
    <property type="component" value="Chromosome 5"/>
</dbReference>